<evidence type="ECO:0000256" key="2">
    <source>
        <dbReference type="SAM" id="MobiDB-lite"/>
    </source>
</evidence>
<dbReference type="AlphaFoldDB" id="A0A8H5B7C9"/>
<feature type="compositionally biased region" description="Pro residues" evidence="2">
    <location>
        <begin position="80"/>
        <end position="91"/>
    </location>
</feature>
<reference evidence="3 4" key="1">
    <citation type="journal article" date="2020" name="ISME J.">
        <title>Uncovering the hidden diversity of litter-decomposition mechanisms in mushroom-forming fungi.</title>
        <authorList>
            <person name="Floudas D."/>
            <person name="Bentzer J."/>
            <person name="Ahren D."/>
            <person name="Johansson T."/>
            <person name="Persson P."/>
            <person name="Tunlid A."/>
        </authorList>
    </citation>
    <scope>NUCLEOTIDE SEQUENCE [LARGE SCALE GENOMIC DNA]</scope>
    <source>
        <strain evidence="3 4">CBS 175.51</strain>
    </source>
</reference>
<organism evidence="3 4">
    <name type="scientific">Ephemerocybe angulata</name>
    <dbReference type="NCBI Taxonomy" id="980116"/>
    <lineage>
        <taxon>Eukaryota</taxon>
        <taxon>Fungi</taxon>
        <taxon>Dikarya</taxon>
        <taxon>Basidiomycota</taxon>
        <taxon>Agaricomycotina</taxon>
        <taxon>Agaricomycetes</taxon>
        <taxon>Agaricomycetidae</taxon>
        <taxon>Agaricales</taxon>
        <taxon>Agaricineae</taxon>
        <taxon>Psathyrellaceae</taxon>
        <taxon>Ephemerocybe</taxon>
    </lineage>
</organism>
<evidence type="ECO:0000256" key="1">
    <source>
        <dbReference type="SAM" id="Coils"/>
    </source>
</evidence>
<dbReference type="OrthoDB" id="2951807at2759"/>
<protein>
    <submittedName>
        <fullName evidence="3">Uncharacterized protein</fullName>
    </submittedName>
</protein>
<dbReference type="EMBL" id="JAACJK010000219">
    <property type="protein sequence ID" value="KAF5317047.1"/>
    <property type="molecule type" value="Genomic_DNA"/>
</dbReference>
<sequence length="630" mass="70449">MASPFTLLGMARRATQNFRQMTYNAPTTPEAAPTPAATNDDNSDTVSIASKMGSRRRTSPLIAPTRKPSTAVVEAVTVMSPPPSSPPPSSPPAKSILSDVASNGSSTTLAQEPTSMLSESPKMGSIDLKGSNDYFSPRKSSGSSERAEIEALDNQAIKRLEEQVRSLTSQREKVAAELRSAAAEKERIAGELESATASAGRLEKELKDKREEWEADRAGLVMEKDEDKRRFEMEKDSLSEKVHDLMVENKALAEDRDAKQKQWDHERALLADEMTKEVEALEDENAQLGGRIASLETAIGEKEEESERLEGRVAALVKEKADGERTIATLRQYLSAAKDEAKQIQAQGGKDLDAAKLETRRVAQKAREDKVAWDAERQSLVKERAQEKQRLEGEKKQLSDRLSSVQNELGAKGMELKRSEDAHSAIVKEKEQASRMVKDLQLQVASKVEELEDLKASSAGRESALQKDIERIREERDRQLSLKDNYIHSLKASVDELKRELDQTRQSMKQIVAQNDETISQLTASLTERTRLVEETEREKTTLREHFLVLGDELEGKEQEKRALEQDIIELTQEKDQRGKTVASLQEQLTLAAEEMKILRDTSTAKTIGLEEELRRMREEQAQQGGCWIM</sequence>
<feature type="compositionally biased region" description="Low complexity" evidence="2">
    <location>
        <begin position="25"/>
        <end position="38"/>
    </location>
</feature>
<gene>
    <name evidence="3" type="ORF">D9611_003564</name>
</gene>
<dbReference type="Proteomes" id="UP000541558">
    <property type="component" value="Unassembled WGS sequence"/>
</dbReference>
<evidence type="ECO:0000313" key="3">
    <source>
        <dbReference type="EMBL" id="KAF5317047.1"/>
    </source>
</evidence>
<comment type="caution">
    <text evidence="3">The sequence shown here is derived from an EMBL/GenBank/DDBJ whole genome shotgun (WGS) entry which is preliminary data.</text>
</comment>
<feature type="compositionally biased region" description="Polar residues" evidence="2">
    <location>
        <begin position="100"/>
        <end position="118"/>
    </location>
</feature>
<feature type="coiled-coil region" evidence="1">
    <location>
        <begin position="157"/>
        <end position="347"/>
    </location>
</feature>
<feature type="coiled-coil region" evidence="1">
    <location>
        <begin position="554"/>
        <end position="602"/>
    </location>
</feature>
<keyword evidence="1" id="KW-0175">Coiled coil</keyword>
<proteinExistence type="predicted"/>
<accession>A0A8H5B7C9</accession>
<keyword evidence="4" id="KW-1185">Reference proteome</keyword>
<evidence type="ECO:0000313" key="4">
    <source>
        <dbReference type="Proteomes" id="UP000541558"/>
    </source>
</evidence>
<feature type="compositionally biased region" description="Basic and acidic residues" evidence="2">
    <location>
        <begin position="383"/>
        <end position="399"/>
    </location>
</feature>
<name>A0A8H5B7C9_9AGAR</name>
<feature type="region of interest" description="Disordered" evidence="2">
    <location>
        <begin position="383"/>
        <end position="423"/>
    </location>
</feature>
<feature type="region of interest" description="Disordered" evidence="2">
    <location>
        <begin position="18"/>
        <end position="147"/>
    </location>
</feature>
<feature type="coiled-coil region" evidence="1">
    <location>
        <begin position="487"/>
        <end position="514"/>
    </location>
</feature>
<feature type="compositionally biased region" description="Basic and acidic residues" evidence="2">
    <location>
        <begin position="414"/>
        <end position="423"/>
    </location>
</feature>